<dbReference type="GeneID" id="60843258"/>
<evidence type="ECO:0000313" key="4">
    <source>
        <dbReference type="EMBL" id="PTH78502.1"/>
    </source>
</evidence>
<accession>A0A165S3P1</accession>
<reference evidence="6 9" key="5">
    <citation type="submission" date="2019-10" db="EMBL/GenBank/DDBJ databases">
        <authorList>
            <person name="Karimi E."/>
        </authorList>
    </citation>
    <scope>NUCLEOTIDE SEQUENCE [LARGE SCALE GENOMIC DNA]</scope>
    <source>
        <strain evidence="6">Aeromonas sp. 8C</strain>
    </source>
</reference>
<dbReference type="EMBL" id="CP014774">
    <property type="protein sequence ID" value="ANB52070.1"/>
    <property type="molecule type" value="Genomic_DNA"/>
</dbReference>
<reference evidence="5" key="2">
    <citation type="submission" date="2017-10" db="EMBL/GenBank/DDBJ databases">
        <authorList>
            <person name="Colston S.M."/>
            <person name="Graf J."/>
        </authorList>
    </citation>
    <scope>NUCLEOTIDE SEQUENCE</scope>
    <source>
        <strain evidence="5">BAQ071013-135</strain>
    </source>
</reference>
<dbReference type="AlphaFoldDB" id="A0A165S3P1"/>
<evidence type="ECO:0000259" key="2">
    <source>
        <dbReference type="PROSITE" id="PS51832"/>
    </source>
</evidence>
<evidence type="ECO:0000313" key="5">
    <source>
        <dbReference type="EMBL" id="TND53580.1"/>
    </source>
</evidence>
<dbReference type="RefSeq" id="WP_005350638.1">
    <property type="nucleotide sequence ID" value="NZ_AP022281.1"/>
</dbReference>
<reference evidence="4 8" key="3">
    <citation type="submission" date="2018-03" db="EMBL/GenBank/DDBJ databases">
        <title>Aeromonas veronii whole genome sequencing and analysis.</title>
        <authorList>
            <person name="Xie H."/>
            <person name="Liu T."/>
            <person name="Wang K."/>
        </authorList>
    </citation>
    <scope>NUCLEOTIDE SEQUENCE [LARGE SCALE GENOMIC DNA]</scope>
    <source>
        <strain evidence="4 8">XH.VA.1</strain>
    </source>
</reference>
<dbReference type="EMBL" id="PZKL01000057">
    <property type="protein sequence ID" value="PTH78502.1"/>
    <property type="molecule type" value="Genomic_DNA"/>
</dbReference>
<sequence length="399" mass="44288">MKSQASYPVIPVNQLKPGMYVIAIASQTGGMEIAQMGLVTSVAQIANLVRQGVLTVRIDLARSKLGSAESDAVTSPDLNANSAQVGRRASANGEGRELKIRRLYQEARELQGKFIRHLKAGEPIDITPLAEVAEEMVDTMFTHGDAMLCLARIRAKDAYLMEHSMNVAILLANFGRYLGLERSVLKELTLGGLLHDVGKIMTPDEVLHKPGKLTDEEFAIMRQHVVHSYEILSNTPGITPTMLEVAANHHERLDGSGYPQRLKGEQLSLYTRMSGIVDVYDAITADRVYKAGMQPTQAFRILLKGINQHFDAELVTKFIKCMGVYPVGTLVQLSNQRLAIVMQRNEQQPLKPVVKVIYHATQRHYLDVQWLDLAKSGVQESIENTVDPKEFGINLANFF</sequence>
<dbReference type="SMR" id="A0A165S3P1"/>
<accession>A0A653KVF3</accession>
<evidence type="ECO:0000313" key="8">
    <source>
        <dbReference type="Proteomes" id="UP000241986"/>
    </source>
</evidence>
<evidence type="ECO:0000313" key="9">
    <source>
        <dbReference type="Proteomes" id="UP000439123"/>
    </source>
</evidence>
<dbReference type="EMBL" id="PDXJ01000015">
    <property type="protein sequence ID" value="TND53580.1"/>
    <property type="molecule type" value="Genomic_DNA"/>
</dbReference>
<dbReference type="Proteomes" id="UP000796104">
    <property type="component" value="Unassembled WGS sequence"/>
</dbReference>
<evidence type="ECO:0000256" key="1">
    <source>
        <dbReference type="SAM" id="MobiDB-lite"/>
    </source>
</evidence>
<feature type="region of interest" description="Disordered" evidence="1">
    <location>
        <begin position="71"/>
        <end position="91"/>
    </location>
</feature>
<dbReference type="InterPro" id="IPR003607">
    <property type="entry name" value="HD/PDEase_dom"/>
</dbReference>
<dbReference type="PANTHER" id="PTHR43155:SF2">
    <property type="entry name" value="CYCLIC DI-GMP PHOSPHODIESTERASE PA4108"/>
    <property type="match status" value="1"/>
</dbReference>
<evidence type="ECO:0000313" key="3">
    <source>
        <dbReference type="EMBL" id="ANB52070.1"/>
    </source>
</evidence>
<dbReference type="Proteomes" id="UP000076809">
    <property type="component" value="Chromosome"/>
</dbReference>
<dbReference type="CDD" id="cd00077">
    <property type="entry name" value="HDc"/>
    <property type="match status" value="1"/>
</dbReference>
<protein>
    <submittedName>
        <fullName evidence="4">HD domain-containing protein</fullName>
    </submittedName>
    <submittedName>
        <fullName evidence="6">Phosphodiesterase</fullName>
    </submittedName>
</protein>
<dbReference type="InterPro" id="IPR021812">
    <property type="entry name" value="DUF3391"/>
</dbReference>
<dbReference type="OMA" id="DVCLMHH"/>
<gene>
    <name evidence="6" type="ORF">AERO8C_140190</name>
    <name evidence="5" type="ORF">CF123_11465</name>
    <name evidence="4" type="ORF">DAA48_25105</name>
    <name evidence="3" type="ORF">WM43_05030</name>
</gene>
<dbReference type="Gene3D" id="1.10.3210.10">
    <property type="entry name" value="Hypothetical protein af1432"/>
    <property type="match status" value="1"/>
</dbReference>
<proteinExistence type="predicted"/>
<dbReference type="PANTHER" id="PTHR43155">
    <property type="entry name" value="CYCLIC DI-GMP PHOSPHODIESTERASE PA4108-RELATED"/>
    <property type="match status" value="1"/>
</dbReference>
<feature type="compositionally biased region" description="Polar residues" evidence="1">
    <location>
        <begin position="72"/>
        <end position="84"/>
    </location>
</feature>
<dbReference type="Pfam" id="PF13487">
    <property type="entry name" value="HD_5"/>
    <property type="match status" value="1"/>
</dbReference>
<dbReference type="Proteomes" id="UP000241986">
    <property type="component" value="Unassembled WGS sequence"/>
</dbReference>
<dbReference type="NCBIfam" id="TIGR00277">
    <property type="entry name" value="HDIG"/>
    <property type="match status" value="1"/>
</dbReference>
<dbReference type="InterPro" id="IPR037522">
    <property type="entry name" value="HD_GYP_dom"/>
</dbReference>
<feature type="domain" description="HD-GYP" evidence="2">
    <location>
        <begin position="134"/>
        <end position="334"/>
    </location>
</feature>
<dbReference type="SMART" id="SM00471">
    <property type="entry name" value="HDc"/>
    <property type="match status" value="1"/>
</dbReference>
<reference evidence="5" key="4">
    <citation type="journal article" date="2019" name="PLoS ONE">
        <title>Identification and characterization of putative Aeromonas spp. T3SS effectors.</title>
        <authorList>
            <person name="Rangel L.T."/>
            <person name="Marden J."/>
            <person name="Colston S."/>
            <person name="Setubal J.C."/>
            <person name="Graf J."/>
            <person name="Gogarten J.P."/>
        </authorList>
    </citation>
    <scope>NUCLEOTIDE SEQUENCE</scope>
    <source>
        <strain evidence="5">BAQ071013-135</strain>
    </source>
</reference>
<evidence type="ECO:0000313" key="6">
    <source>
        <dbReference type="EMBL" id="VXA82771.1"/>
    </source>
</evidence>
<dbReference type="Proteomes" id="UP000439123">
    <property type="component" value="Unassembled WGS sequence"/>
</dbReference>
<dbReference type="Pfam" id="PF11871">
    <property type="entry name" value="DUF3391"/>
    <property type="match status" value="1"/>
</dbReference>
<organism evidence="6 9">
    <name type="scientific">Aeromonas veronii</name>
    <dbReference type="NCBI Taxonomy" id="654"/>
    <lineage>
        <taxon>Bacteria</taxon>
        <taxon>Pseudomonadati</taxon>
        <taxon>Pseudomonadota</taxon>
        <taxon>Gammaproteobacteria</taxon>
        <taxon>Aeromonadales</taxon>
        <taxon>Aeromonadaceae</taxon>
        <taxon>Aeromonas</taxon>
    </lineage>
</organism>
<name>A0A165S3P1_AERVE</name>
<dbReference type="PROSITE" id="PS51832">
    <property type="entry name" value="HD_GYP"/>
    <property type="match status" value="1"/>
</dbReference>
<reference evidence="3 7" key="1">
    <citation type="journal article" date="2016" name="J. Clin. Microbiol.">
        <title>Detection and Whole-Genome Sequencing of Carbapenemase-Producing Aeromonas hydrophila Isolates from Routine Perirectal Surveillance Culture.</title>
        <authorList>
            <person name="Hughes H.Y."/>
            <person name="Conlan S.P."/>
            <person name="Lau A.F."/>
            <person name="Dekker J.P."/>
            <person name="Michelin A.V."/>
            <person name="Youn J.H."/>
            <person name="Henderson D.K."/>
            <person name="Frank K.M."/>
            <person name="Segre J.A."/>
            <person name="Palmore T.N."/>
        </authorList>
    </citation>
    <scope>NUCLEOTIDE SEQUENCE [LARGE SCALE GENOMIC DNA]</scope>
    <source>
        <strain evidence="3 7">AVNIH1</strain>
    </source>
</reference>
<dbReference type="GO" id="GO:0008081">
    <property type="term" value="F:phosphoric diester hydrolase activity"/>
    <property type="evidence" value="ECO:0007669"/>
    <property type="project" value="UniProtKB-ARBA"/>
</dbReference>
<dbReference type="STRING" id="654.AMS64_15855"/>
<dbReference type="InterPro" id="IPR006675">
    <property type="entry name" value="HDIG_dom"/>
</dbReference>
<evidence type="ECO:0000313" key="7">
    <source>
        <dbReference type="Proteomes" id="UP000076809"/>
    </source>
</evidence>
<dbReference type="EMBL" id="CABWLC010000006">
    <property type="protein sequence ID" value="VXA82771.1"/>
    <property type="molecule type" value="Genomic_DNA"/>
</dbReference>
<dbReference type="SUPFAM" id="SSF109604">
    <property type="entry name" value="HD-domain/PDEase-like"/>
    <property type="match status" value="1"/>
</dbReference>